<dbReference type="STRING" id="1128400.I2G1X2"/>
<comment type="caution">
    <text evidence="1">The sequence shown here is derived from an EMBL/GenBank/DDBJ whole genome shotgun (WGS) entry which is preliminary data.</text>
</comment>
<organism evidence="1 2">
    <name type="scientific">Ustilago hordei</name>
    <name type="common">Barley covered smut fungus</name>
    <dbReference type="NCBI Taxonomy" id="120017"/>
    <lineage>
        <taxon>Eukaryota</taxon>
        <taxon>Fungi</taxon>
        <taxon>Dikarya</taxon>
        <taxon>Basidiomycota</taxon>
        <taxon>Ustilaginomycotina</taxon>
        <taxon>Ustilaginomycetes</taxon>
        <taxon>Ustilaginales</taxon>
        <taxon>Ustilaginaceae</taxon>
        <taxon>Ustilago</taxon>
    </lineage>
</organism>
<evidence type="ECO:0008006" key="3">
    <source>
        <dbReference type="Google" id="ProtNLM"/>
    </source>
</evidence>
<dbReference type="eggNOG" id="KOG0017">
    <property type="taxonomic scope" value="Eukaryota"/>
</dbReference>
<keyword evidence="2" id="KW-1185">Reference proteome</keyword>
<dbReference type="PANTHER" id="PTHR11439:SF467">
    <property type="entry name" value="INTEGRASE CATALYTIC DOMAIN-CONTAINING PROTEIN"/>
    <property type="match status" value="1"/>
</dbReference>
<dbReference type="CDD" id="cd09272">
    <property type="entry name" value="RNase_HI_RT_Ty1"/>
    <property type="match status" value="1"/>
</dbReference>
<gene>
    <name evidence="1" type="ORF">UHOR_02974</name>
</gene>
<dbReference type="OrthoDB" id="3344688at2759"/>
<evidence type="ECO:0000313" key="2">
    <source>
        <dbReference type="Proteomes" id="UP000006174"/>
    </source>
</evidence>
<dbReference type="PANTHER" id="PTHR11439">
    <property type="entry name" value="GAG-POL-RELATED RETROTRANSPOSON"/>
    <property type="match status" value="1"/>
</dbReference>
<proteinExistence type="predicted"/>
<evidence type="ECO:0000313" key="1">
    <source>
        <dbReference type="EMBL" id="CCF53165.1"/>
    </source>
</evidence>
<dbReference type="EMBL" id="CAGI01000180">
    <property type="protein sequence ID" value="CCF53165.1"/>
    <property type="molecule type" value="Genomic_DNA"/>
</dbReference>
<reference evidence="1 2" key="1">
    <citation type="journal article" date="2012" name="Plant Cell">
        <title>Genome comparison of barley and maize smut fungi reveals targeted loss of RNA silencing components and species-specific presence of transposable elements.</title>
        <authorList>
            <person name="Laurie J.D."/>
            <person name="Ali S."/>
            <person name="Linning R."/>
            <person name="Mannhaupt G."/>
            <person name="Wong P."/>
            <person name="Gueldener U."/>
            <person name="Muensterkoetter M."/>
            <person name="Moore R."/>
            <person name="Kahmann R."/>
            <person name="Bakkeren G."/>
            <person name="Schirawski J."/>
        </authorList>
    </citation>
    <scope>NUCLEOTIDE SEQUENCE [LARGE SCALE GENOMIC DNA]</scope>
    <source>
        <strain evidence="2">Uh4875-4</strain>
    </source>
</reference>
<protein>
    <recommendedName>
        <fullName evidence="3">Reverse transcriptase Ty1/copia-type domain-containing protein</fullName>
    </recommendedName>
</protein>
<dbReference type="HOGENOM" id="CLU_001650_6_2_1"/>
<dbReference type="AlphaFoldDB" id="I2G1X2"/>
<accession>I2G1X2</accession>
<dbReference type="Proteomes" id="UP000006174">
    <property type="component" value="Unassembled WGS sequence"/>
</dbReference>
<sequence length="198" mass="21866">MMLAALHIVKYLNQIQDNILCIGRTDTTGNAIKTYMDANWASDPNANQKSTSGLIVKVFRNIVTWNSHIQKCVASSAVKAEYIAGSAAIREALFHRHLLCGLGFRDHTPIIFTDNTGCIQVAKDQAMHSKFKHINTKYHLIQDHIPEGDIMIRYVKTEDNIADFLTKPVLGKLLSHTCTHLGIVNAGSYGCSIGKEGS</sequence>
<name>I2G1X2_USTHO</name>